<dbReference type="PANTHER" id="PTHR38039:SF1">
    <property type="entry name" value="TOXIN YOEB"/>
    <property type="match status" value="1"/>
</dbReference>
<accession>A0A366L9Y6</accession>
<evidence type="ECO:0000256" key="3">
    <source>
        <dbReference type="ARBA" id="ARBA00022722"/>
    </source>
</evidence>
<evidence type="ECO:0000256" key="5">
    <source>
        <dbReference type="ARBA" id="ARBA00022801"/>
    </source>
</evidence>
<dbReference type="Pfam" id="PF06769">
    <property type="entry name" value="YoeB_toxin"/>
    <property type="match status" value="1"/>
</dbReference>
<protein>
    <recommendedName>
        <fullName evidence="6">Putative mRNA interferase YoeB</fullName>
    </recommendedName>
</protein>
<organism evidence="7 8">
    <name type="scientific">Pedobacter miscanthi</name>
    <dbReference type="NCBI Taxonomy" id="2259170"/>
    <lineage>
        <taxon>Bacteria</taxon>
        <taxon>Pseudomonadati</taxon>
        <taxon>Bacteroidota</taxon>
        <taxon>Sphingobacteriia</taxon>
        <taxon>Sphingobacteriales</taxon>
        <taxon>Sphingobacteriaceae</taxon>
        <taxon>Pedobacter</taxon>
    </lineage>
</organism>
<sequence>MEIVFLPKANDDLDFWKKSGNSIVQKKIHSLLLAISDSPFEGIGKPEPLKYNLTGKWSRRINSEHRIIYAVSEIEQIIKIYSLRGHYN</sequence>
<dbReference type="Proteomes" id="UP000252081">
    <property type="component" value="Unassembled WGS sequence"/>
</dbReference>
<dbReference type="InterPro" id="IPR035093">
    <property type="entry name" value="RelE/ParE_toxin_dom_sf"/>
</dbReference>
<keyword evidence="3" id="KW-0540">Nuclease</keyword>
<dbReference type="InterPro" id="IPR009614">
    <property type="entry name" value="YoeB_toxin"/>
</dbReference>
<dbReference type="PANTHER" id="PTHR38039">
    <property type="entry name" value="TOXIN YOEB"/>
    <property type="match status" value="1"/>
</dbReference>
<comment type="caution">
    <text evidence="7">The sequence shown here is derived from an EMBL/GenBank/DDBJ whole genome shotgun (WGS) entry which is preliminary data.</text>
</comment>
<dbReference type="OrthoDB" id="9801102at2"/>
<dbReference type="RefSeq" id="WP_113947623.1">
    <property type="nucleotide sequence ID" value="NZ_QNQU01000003.1"/>
</dbReference>
<evidence type="ECO:0000313" key="8">
    <source>
        <dbReference type="Proteomes" id="UP000252081"/>
    </source>
</evidence>
<dbReference type="GO" id="GO:0004519">
    <property type="term" value="F:endonuclease activity"/>
    <property type="evidence" value="ECO:0007669"/>
    <property type="project" value="UniProtKB-KW"/>
</dbReference>
<dbReference type="GO" id="GO:0045892">
    <property type="term" value="P:negative regulation of DNA-templated transcription"/>
    <property type="evidence" value="ECO:0007669"/>
    <property type="project" value="TreeGrafter"/>
</dbReference>
<evidence type="ECO:0000256" key="2">
    <source>
        <dbReference type="ARBA" id="ARBA00022649"/>
    </source>
</evidence>
<evidence type="ECO:0000256" key="4">
    <source>
        <dbReference type="ARBA" id="ARBA00022759"/>
    </source>
</evidence>
<dbReference type="Gene3D" id="3.30.2310.20">
    <property type="entry name" value="RelE-like"/>
    <property type="match status" value="1"/>
</dbReference>
<proteinExistence type="inferred from homology"/>
<reference evidence="7 8" key="1">
    <citation type="submission" date="2018-07" db="EMBL/GenBank/DDBJ databases">
        <title>A draft genome of a endophytic bacteria, a new species of Pedobacter.</title>
        <authorList>
            <person name="Zhang Z.D."/>
            <person name="Chen Z.J."/>
        </authorList>
    </citation>
    <scope>NUCLEOTIDE SEQUENCE [LARGE SCALE GENOMIC DNA]</scope>
    <source>
        <strain evidence="7 8">RS10</strain>
    </source>
</reference>
<evidence type="ECO:0000313" key="7">
    <source>
        <dbReference type="EMBL" id="RBQ10279.1"/>
    </source>
</evidence>
<dbReference type="SUPFAM" id="SSF143011">
    <property type="entry name" value="RelE-like"/>
    <property type="match status" value="1"/>
</dbReference>
<evidence type="ECO:0000256" key="1">
    <source>
        <dbReference type="ARBA" id="ARBA00008172"/>
    </source>
</evidence>
<keyword evidence="4" id="KW-0255">Endonuclease</keyword>
<dbReference type="NCBIfam" id="TIGR02116">
    <property type="entry name" value="toxin_Txe_YoeB"/>
    <property type="match status" value="1"/>
</dbReference>
<dbReference type="EMBL" id="QNQU01000003">
    <property type="protein sequence ID" value="RBQ10279.1"/>
    <property type="molecule type" value="Genomic_DNA"/>
</dbReference>
<dbReference type="GO" id="GO:0016787">
    <property type="term" value="F:hydrolase activity"/>
    <property type="evidence" value="ECO:0007669"/>
    <property type="project" value="UniProtKB-KW"/>
</dbReference>
<dbReference type="AlphaFoldDB" id="A0A366L9Y6"/>
<dbReference type="GO" id="GO:0006401">
    <property type="term" value="P:RNA catabolic process"/>
    <property type="evidence" value="ECO:0007669"/>
    <property type="project" value="InterPro"/>
</dbReference>
<evidence type="ECO:0000256" key="6">
    <source>
        <dbReference type="ARBA" id="ARBA00030388"/>
    </source>
</evidence>
<keyword evidence="2" id="KW-1277">Toxin-antitoxin system</keyword>
<name>A0A366L9Y6_9SPHI</name>
<gene>
    <name evidence="7" type="ORF">DRW42_04425</name>
</gene>
<keyword evidence="8" id="KW-1185">Reference proteome</keyword>
<keyword evidence="5" id="KW-0378">Hydrolase</keyword>
<comment type="similarity">
    <text evidence="1">Belongs to the YoeB family.</text>
</comment>